<reference evidence="1" key="1">
    <citation type="submission" date="2025-03" db="EMBL/GenBank/DDBJ databases">
        <authorList>
            <consortium name="ELIXIR-Norway"/>
            <consortium name="Elixir Norway"/>
        </authorList>
    </citation>
    <scope>NUCLEOTIDE SEQUENCE</scope>
</reference>
<dbReference type="EMBL" id="OZ243562">
    <property type="protein sequence ID" value="CAN0500257.1"/>
    <property type="molecule type" value="Genomic_DNA"/>
</dbReference>
<name>A0ACB1MKK0_RANTA</name>
<feature type="non-terminal residue" evidence="1">
    <location>
        <position position="79"/>
    </location>
</feature>
<feature type="non-terminal residue" evidence="1">
    <location>
        <position position="1"/>
    </location>
</feature>
<accession>A0ACB1MKK0</accession>
<dbReference type="Proteomes" id="UP001162501">
    <property type="component" value="Chromosome 34"/>
</dbReference>
<protein>
    <submittedName>
        <fullName evidence="1">Uncharacterized protein</fullName>
    </submittedName>
</protein>
<organism evidence="1 2">
    <name type="scientific">Rangifer tarandus platyrhynchus</name>
    <name type="common">Svalbard reindeer</name>
    <dbReference type="NCBI Taxonomy" id="3082113"/>
    <lineage>
        <taxon>Eukaryota</taxon>
        <taxon>Metazoa</taxon>
        <taxon>Chordata</taxon>
        <taxon>Craniata</taxon>
        <taxon>Vertebrata</taxon>
        <taxon>Euteleostomi</taxon>
        <taxon>Mammalia</taxon>
        <taxon>Eutheria</taxon>
        <taxon>Laurasiatheria</taxon>
        <taxon>Artiodactyla</taxon>
        <taxon>Ruminantia</taxon>
        <taxon>Pecora</taxon>
        <taxon>Cervidae</taxon>
        <taxon>Odocoileinae</taxon>
        <taxon>Rangifer</taxon>
    </lineage>
</organism>
<evidence type="ECO:0000313" key="1">
    <source>
        <dbReference type="EMBL" id="CAN0500257.1"/>
    </source>
</evidence>
<evidence type="ECO:0000313" key="2">
    <source>
        <dbReference type="Proteomes" id="UP001162501"/>
    </source>
</evidence>
<proteinExistence type="predicted"/>
<sequence>ESMFLPLPYVKVTLRVPVPVASCDSQTHERPTFSPSPWGHGHPSQPPTCFHGPESSMGTGGWGWGRWLGERQQEESGKQ</sequence>
<gene>
    <name evidence="1" type="ORF">MRATA1EN22A_LOCUS22235</name>
</gene>